<reference evidence="8 9" key="1">
    <citation type="journal article" date="2015" name="Nature">
        <title>rRNA introns, odd ribosomes, and small enigmatic genomes across a large radiation of phyla.</title>
        <authorList>
            <person name="Brown C.T."/>
            <person name="Hug L.A."/>
            <person name="Thomas B.C."/>
            <person name="Sharon I."/>
            <person name="Castelle C.J."/>
            <person name="Singh A."/>
            <person name="Wilkins M.J."/>
            <person name="Williams K.H."/>
            <person name="Banfield J.F."/>
        </authorList>
    </citation>
    <scope>NUCLEOTIDE SEQUENCE [LARGE SCALE GENOMIC DNA]</scope>
</reference>
<organism evidence="8 9">
    <name type="scientific">Candidatus Woesebacteria bacterium GW2011_GWA1_43_12</name>
    <dbReference type="NCBI Taxonomy" id="1618557"/>
    <lineage>
        <taxon>Bacteria</taxon>
        <taxon>Candidatus Woeseibacteriota</taxon>
    </lineage>
</organism>
<dbReference type="AlphaFoldDB" id="A0A0G1CW76"/>
<feature type="transmembrane region" description="Helical" evidence="6">
    <location>
        <begin position="255"/>
        <end position="275"/>
    </location>
</feature>
<keyword evidence="4 6" id="KW-0472">Membrane</keyword>
<feature type="transmembrane region" description="Helical" evidence="6">
    <location>
        <begin position="103"/>
        <end position="122"/>
    </location>
</feature>
<dbReference type="InterPro" id="IPR051533">
    <property type="entry name" value="WaaL-like"/>
</dbReference>
<keyword evidence="3 6" id="KW-1133">Transmembrane helix</keyword>
<comment type="subcellular location">
    <subcellularLocation>
        <location evidence="1">Membrane</location>
        <topology evidence="1">Multi-pass membrane protein</topology>
    </subcellularLocation>
</comment>
<evidence type="ECO:0000256" key="2">
    <source>
        <dbReference type="ARBA" id="ARBA00022692"/>
    </source>
</evidence>
<dbReference type="EMBL" id="LCFI01000010">
    <property type="protein sequence ID" value="KKS90005.1"/>
    <property type="molecule type" value="Genomic_DNA"/>
</dbReference>
<dbReference type="InterPro" id="IPR011990">
    <property type="entry name" value="TPR-like_helical_dom_sf"/>
</dbReference>
<feature type="region of interest" description="Disordered" evidence="5">
    <location>
        <begin position="333"/>
        <end position="352"/>
    </location>
</feature>
<dbReference type="Proteomes" id="UP000034669">
    <property type="component" value="Unassembled WGS sequence"/>
</dbReference>
<feature type="transmembrane region" description="Helical" evidence="6">
    <location>
        <begin position="449"/>
        <end position="466"/>
    </location>
</feature>
<evidence type="ECO:0000256" key="5">
    <source>
        <dbReference type="SAM" id="MobiDB-lite"/>
    </source>
</evidence>
<dbReference type="Gene3D" id="1.25.40.10">
    <property type="entry name" value="Tetratricopeptide repeat domain"/>
    <property type="match status" value="2"/>
</dbReference>
<evidence type="ECO:0000256" key="4">
    <source>
        <dbReference type="ARBA" id="ARBA00023136"/>
    </source>
</evidence>
<feature type="domain" description="O-antigen ligase-related" evidence="7">
    <location>
        <begin position="238"/>
        <end position="427"/>
    </location>
</feature>
<feature type="transmembrane region" description="Helical" evidence="6">
    <location>
        <begin position="412"/>
        <end position="437"/>
    </location>
</feature>
<feature type="transmembrane region" description="Helical" evidence="6">
    <location>
        <begin position="287"/>
        <end position="306"/>
    </location>
</feature>
<dbReference type="GO" id="GO:0016020">
    <property type="term" value="C:membrane"/>
    <property type="evidence" value="ECO:0007669"/>
    <property type="project" value="UniProtKB-SubCell"/>
</dbReference>
<feature type="compositionally biased region" description="Polar residues" evidence="5">
    <location>
        <begin position="342"/>
        <end position="352"/>
    </location>
</feature>
<gene>
    <name evidence="8" type="ORF">UV66_C0010G0003</name>
</gene>
<protein>
    <recommendedName>
        <fullName evidence="7">O-antigen ligase-related domain-containing protein</fullName>
    </recommendedName>
</protein>
<dbReference type="SUPFAM" id="SSF48452">
    <property type="entry name" value="TPR-like"/>
    <property type="match status" value="1"/>
</dbReference>
<sequence length="752" mass="85367">MRSDWISRIDSLIKWSFYALFFFVPLVMFPATYELFEFNKMWFVFGISILIFFLWASKMIISGQIEIRRTPLDIPIALFLASQIISTIVSIEPHVSLWGYYSRFNGGLFSMIAYIFLYYAFATNLTKSDSKAPVSYKILFVSLISGLIVTLWGLPSHFGYDPTCFLFRGTLDVSCWGESFKPTIRIFSTLGQPNWLGTFLAVLIPIGIGFGLSNLPESNINIKDIKKAYMIPALFLGLLFLYYLALLYTRSQSSFLGLALGILVSFLLLFFFKFRKYSAAGLIRDKFLRYVLAATLLFAITTFLIGSPIPTLNKYTTAQGLMTALTKKPQEALRETKEKSKQSPAKQAETGGTESSKIRLIVWRGALELFSRNPLFGTGVETFAFAYYKVKPIEHNLTSEWDYLYNKAHNEYLNYLATTGAFGLGSYLFLIAFFYYYCLKTLSRHKHSAFSPISIAILGSFTAILVSSFFGFSVVILNLFLFFLPLFFFELTNREALSKSFTYPNKKEKSREQEINIFKMAGIFIVAAVALFYEFYLLNFWLADKKYALGYNLNKAGEFTQAFTPLSEAVKMLPSEDLYKDELSINMATLAVLLSQQNQGSEAAKFANQAKSLSDEVVSRHRGNVVFYKTRTRVLFALSQLDPSYLDSALDSIKKAQVLAPTDPKIIYNMALFYNQKGETAKTIELLNQAKKMKNNYVDAYYALGLFYSQLAREDPGNAAVLRKLAKENLNFILTNINSDNDAAKQLLKTLE</sequence>
<feature type="transmembrane region" description="Helical" evidence="6">
    <location>
        <begin position="41"/>
        <end position="60"/>
    </location>
</feature>
<dbReference type="PANTHER" id="PTHR37422:SF23">
    <property type="entry name" value="TEICHURONIC ACID BIOSYNTHESIS PROTEIN TUAE"/>
    <property type="match status" value="1"/>
</dbReference>
<evidence type="ECO:0000313" key="8">
    <source>
        <dbReference type="EMBL" id="KKS90005.1"/>
    </source>
</evidence>
<feature type="transmembrane region" description="Helical" evidence="6">
    <location>
        <begin position="72"/>
        <end position="91"/>
    </location>
</feature>
<feature type="transmembrane region" description="Helical" evidence="6">
    <location>
        <begin position="134"/>
        <end position="154"/>
    </location>
</feature>
<keyword evidence="2 6" id="KW-0812">Transmembrane</keyword>
<name>A0A0G1CW76_9BACT</name>
<evidence type="ECO:0000256" key="3">
    <source>
        <dbReference type="ARBA" id="ARBA00022989"/>
    </source>
</evidence>
<comment type="caution">
    <text evidence="8">The sequence shown here is derived from an EMBL/GenBank/DDBJ whole genome shotgun (WGS) entry which is preliminary data.</text>
</comment>
<evidence type="ECO:0000256" key="6">
    <source>
        <dbReference type="SAM" id="Phobius"/>
    </source>
</evidence>
<feature type="transmembrane region" description="Helical" evidence="6">
    <location>
        <begin position="195"/>
        <end position="216"/>
    </location>
</feature>
<dbReference type="Pfam" id="PF04932">
    <property type="entry name" value="Wzy_C"/>
    <property type="match status" value="1"/>
</dbReference>
<dbReference type="PANTHER" id="PTHR37422">
    <property type="entry name" value="TEICHURONIC ACID BIOSYNTHESIS PROTEIN TUAE"/>
    <property type="match status" value="1"/>
</dbReference>
<proteinExistence type="predicted"/>
<feature type="transmembrane region" description="Helical" evidence="6">
    <location>
        <begin position="12"/>
        <end position="29"/>
    </location>
</feature>
<evidence type="ECO:0000313" key="9">
    <source>
        <dbReference type="Proteomes" id="UP000034669"/>
    </source>
</evidence>
<evidence type="ECO:0000256" key="1">
    <source>
        <dbReference type="ARBA" id="ARBA00004141"/>
    </source>
</evidence>
<feature type="transmembrane region" description="Helical" evidence="6">
    <location>
        <begin position="228"/>
        <end position="249"/>
    </location>
</feature>
<feature type="transmembrane region" description="Helical" evidence="6">
    <location>
        <begin position="517"/>
        <end position="542"/>
    </location>
</feature>
<evidence type="ECO:0000259" key="7">
    <source>
        <dbReference type="Pfam" id="PF04932"/>
    </source>
</evidence>
<feature type="transmembrane region" description="Helical" evidence="6">
    <location>
        <begin position="472"/>
        <end position="491"/>
    </location>
</feature>
<dbReference type="InterPro" id="IPR007016">
    <property type="entry name" value="O-antigen_ligase-rel_domated"/>
</dbReference>
<accession>A0A0G1CW76</accession>